<dbReference type="Pfam" id="PF14273">
    <property type="entry name" value="DUF4360"/>
    <property type="match status" value="1"/>
</dbReference>
<evidence type="ECO:0000313" key="3">
    <source>
        <dbReference type="Proteomes" id="UP000265515"/>
    </source>
</evidence>
<feature type="region of interest" description="Disordered" evidence="1">
    <location>
        <begin position="1"/>
        <end position="61"/>
    </location>
</feature>
<evidence type="ECO:0000313" key="2">
    <source>
        <dbReference type="EMBL" id="GBG66720.1"/>
    </source>
</evidence>
<evidence type="ECO:0000256" key="1">
    <source>
        <dbReference type="SAM" id="MobiDB-lite"/>
    </source>
</evidence>
<feature type="compositionally biased region" description="Basic and acidic residues" evidence="1">
    <location>
        <begin position="29"/>
        <end position="48"/>
    </location>
</feature>
<keyword evidence="3" id="KW-1185">Reference proteome</keyword>
<sequence>MSRTLFPHKREQLRDRTGRKRSIASAPWRRREERERAYTLGGEGRRESTSTLARHPAAKAAQERSLDVEEVVEAAVELRLPRRSARGRARRLKEVRVGKAVQAGEGDTVGFCSRPPCSLRSEGTVGRTWTLIRMAGRVSRSVSSMAAMAALLLLALMQSAIHGHAASPDPGTVKIDSFSYAGDGCPPGSTEGAVSDDGQALTVMFSQYTASTDAGNSGLRKACTVTAVLSYPLGFRFHLVDVTMRGYAKLDAGVTGTIQTSYHISGISGTTRAKRVITGAFDDNFEFTDSFAAAVYSECNTVRNLNLVSEVRVNPGNAPASGLLTMDSQDLRLTQVFALAWESC</sequence>
<evidence type="ECO:0008006" key="4">
    <source>
        <dbReference type="Google" id="ProtNLM"/>
    </source>
</evidence>
<reference evidence="2 3" key="1">
    <citation type="journal article" date="2018" name="Cell">
        <title>The Chara Genome: Secondary Complexity and Implications for Plant Terrestrialization.</title>
        <authorList>
            <person name="Nishiyama T."/>
            <person name="Sakayama H."/>
            <person name="Vries J.D."/>
            <person name="Buschmann H."/>
            <person name="Saint-Marcoux D."/>
            <person name="Ullrich K.K."/>
            <person name="Haas F.B."/>
            <person name="Vanderstraeten L."/>
            <person name="Becker D."/>
            <person name="Lang D."/>
            <person name="Vosolsobe S."/>
            <person name="Rombauts S."/>
            <person name="Wilhelmsson P.K.I."/>
            <person name="Janitza P."/>
            <person name="Kern R."/>
            <person name="Heyl A."/>
            <person name="Rumpler F."/>
            <person name="Villalobos L.I.A.C."/>
            <person name="Clay J.M."/>
            <person name="Skokan R."/>
            <person name="Toyoda A."/>
            <person name="Suzuki Y."/>
            <person name="Kagoshima H."/>
            <person name="Schijlen E."/>
            <person name="Tajeshwar N."/>
            <person name="Catarino B."/>
            <person name="Hetherington A.J."/>
            <person name="Saltykova A."/>
            <person name="Bonnot C."/>
            <person name="Breuninger H."/>
            <person name="Symeonidi A."/>
            <person name="Radhakrishnan G.V."/>
            <person name="Van Nieuwerburgh F."/>
            <person name="Deforce D."/>
            <person name="Chang C."/>
            <person name="Karol K.G."/>
            <person name="Hedrich R."/>
            <person name="Ulvskov P."/>
            <person name="Glockner G."/>
            <person name="Delwiche C.F."/>
            <person name="Petrasek J."/>
            <person name="Van de Peer Y."/>
            <person name="Friml J."/>
            <person name="Beilby M."/>
            <person name="Dolan L."/>
            <person name="Kohara Y."/>
            <person name="Sugano S."/>
            <person name="Fujiyama A."/>
            <person name="Delaux P.-M."/>
            <person name="Quint M."/>
            <person name="TheiBen G."/>
            <person name="Hagemann M."/>
            <person name="Harholt J."/>
            <person name="Dunand C."/>
            <person name="Zachgo S."/>
            <person name="Langdale J."/>
            <person name="Maumus F."/>
            <person name="Straeten D.V.D."/>
            <person name="Gould S.B."/>
            <person name="Rensing S.A."/>
        </authorList>
    </citation>
    <scope>NUCLEOTIDE SEQUENCE [LARGE SCALE GENOMIC DNA]</scope>
    <source>
        <strain evidence="2 3">S276</strain>
    </source>
</reference>
<protein>
    <recommendedName>
        <fullName evidence="4">DUF4360 domain-containing protein</fullName>
    </recommendedName>
</protein>
<dbReference type="InterPro" id="IPR025649">
    <property type="entry name" value="DUF4360"/>
</dbReference>
<name>A0A388K9J9_CHABU</name>
<gene>
    <name evidence="2" type="ORF">CBR_g68704</name>
</gene>
<dbReference type="PANTHER" id="PTHR38847">
    <property type="match status" value="1"/>
</dbReference>
<dbReference type="Gramene" id="GBG66720">
    <property type="protein sequence ID" value="GBG66720"/>
    <property type="gene ID" value="CBR_g68704"/>
</dbReference>
<dbReference type="AlphaFoldDB" id="A0A388K9J9"/>
<comment type="caution">
    <text evidence="2">The sequence shown here is derived from an EMBL/GenBank/DDBJ whole genome shotgun (WGS) entry which is preliminary data.</text>
</comment>
<dbReference type="PANTHER" id="PTHR38847:SF1">
    <property type="entry name" value="PSEUDOURIDINE SYNTHASE RSUA_RLUA-LIKE DOMAIN-CONTAINING PROTEIN"/>
    <property type="match status" value="1"/>
</dbReference>
<dbReference type="EMBL" id="BFEA01000078">
    <property type="protein sequence ID" value="GBG66720.1"/>
    <property type="molecule type" value="Genomic_DNA"/>
</dbReference>
<dbReference type="Proteomes" id="UP000265515">
    <property type="component" value="Unassembled WGS sequence"/>
</dbReference>
<dbReference type="OrthoDB" id="152248at2759"/>
<proteinExistence type="predicted"/>
<organism evidence="2 3">
    <name type="scientific">Chara braunii</name>
    <name type="common">Braun's stonewort</name>
    <dbReference type="NCBI Taxonomy" id="69332"/>
    <lineage>
        <taxon>Eukaryota</taxon>
        <taxon>Viridiplantae</taxon>
        <taxon>Streptophyta</taxon>
        <taxon>Charophyceae</taxon>
        <taxon>Charales</taxon>
        <taxon>Characeae</taxon>
        <taxon>Chara</taxon>
    </lineage>
</organism>
<accession>A0A388K9J9</accession>